<dbReference type="Pfam" id="PF07721">
    <property type="entry name" value="TPR_4"/>
    <property type="match status" value="1"/>
</dbReference>
<dbReference type="Proteomes" id="UP000254150">
    <property type="component" value="Unassembled WGS sequence"/>
</dbReference>
<accession>A0A380NAP8</accession>
<dbReference type="InterPro" id="IPR011717">
    <property type="entry name" value="TPR-4"/>
</dbReference>
<dbReference type="AlphaFoldDB" id="A0A380NAP8"/>
<dbReference type="RefSeq" id="WP_115068401.1">
    <property type="nucleotide sequence ID" value="NZ_UHID01000005.1"/>
</dbReference>
<organism evidence="2 3">
    <name type="scientific">Streptomyces griseus</name>
    <dbReference type="NCBI Taxonomy" id="1911"/>
    <lineage>
        <taxon>Bacteria</taxon>
        <taxon>Bacillati</taxon>
        <taxon>Actinomycetota</taxon>
        <taxon>Actinomycetes</taxon>
        <taxon>Kitasatosporales</taxon>
        <taxon>Streptomycetaceae</taxon>
        <taxon>Streptomyces</taxon>
    </lineage>
</organism>
<sequence>MAEQQGQAAEDAVMTRIGQIAMLQHAGDQEEARERFAALWEEIGPDGDPLHRCTLAHYMADTQRDPAEELRWDLLALEAADSLTDDRVAAHHASLAVRGFYPSLHLNLAADYARLGRPDTARDHLRQARARVGALADDGYGRLVLRGIERLERELAVEADDGAADSAQGTVGRPRAEGEAGGA</sequence>
<gene>
    <name evidence="2" type="ORF">NCTC7807_02041</name>
</gene>
<evidence type="ECO:0000313" key="3">
    <source>
        <dbReference type="Proteomes" id="UP000254150"/>
    </source>
</evidence>
<evidence type="ECO:0000256" key="1">
    <source>
        <dbReference type="SAM" id="MobiDB-lite"/>
    </source>
</evidence>
<evidence type="ECO:0000313" key="2">
    <source>
        <dbReference type="EMBL" id="SUP35638.1"/>
    </source>
</evidence>
<dbReference type="GeneID" id="95071235"/>
<reference evidence="2 3" key="1">
    <citation type="submission" date="2018-06" db="EMBL/GenBank/DDBJ databases">
        <authorList>
            <consortium name="Pathogen Informatics"/>
            <person name="Doyle S."/>
        </authorList>
    </citation>
    <scope>NUCLEOTIDE SEQUENCE [LARGE SCALE GENOMIC DNA]</scope>
    <source>
        <strain evidence="2 3">NCTC7807</strain>
    </source>
</reference>
<feature type="region of interest" description="Disordered" evidence="1">
    <location>
        <begin position="157"/>
        <end position="183"/>
    </location>
</feature>
<proteinExistence type="predicted"/>
<feature type="compositionally biased region" description="Basic and acidic residues" evidence="1">
    <location>
        <begin position="174"/>
        <end position="183"/>
    </location>
</feature>
<dbReference type="GO" id="GO:0042802">
    <property type="term" value="F:identical protein binding"/>
    <property type="evidence" value="ECO:0007669"/>
    <property type="project" value="InterPro"/>
</dbReference>
<dbReference type="EMBL" id="UHID01000005">
    <property type="protein sequence ID" value="SUP35638.1"/>
    <property type="molecule type" value="Genomic_DNA"/>
</dbReference>
<name>A0A380NAP8_STRGR</name>
<protein>
    <submittedName>
        <fullName evidence="2">Tetratricopeptide repeat</fullName>
    </submittedName>
</protein>